<protein>
    <recommendedName>
        <fullName evidence="14">G-protein coupled receptors family 1 profile domain-containing protein</fullName>
    </recommendedName>
</protein>
<evidence type="ECO:0000256" key="2">
    <source>
        <dbReference type="ARBA" id="ARBA00022475"/>
    </source>
</evidence>
<feature type="transmembrane region" description="Helical" evidence="13">
    <location>
        <begin position="534"/>
        <end position="556"/>
    </location>
</feature>
<dbReference type="AlphaFoldDB" id="A0A8T0AY35"/>
<keyword evidence="8 13" id="KW-0472">Membrane</keyword>
<evidence type="ECO:0000256" key="6">
    <source>
        <dbReference type="ARBA" id="ARBA00022989"/>
    </source>
</evidence>
<feature type="non-terminal residue" evidence="15">
    <location>
        <position position="1"/>
    </location>
</feature>
<reference evidence="15" key="1">
    <citation type="submission" date="2020-08" db="EMBL/GenBank/DDBJ databases">
        <title>Chromosome-level assembly of Southern catfish (Silurus meridionalis) provides insights into visual adaptation to the nocturnal and benthic lifestyles.</title>
        <authorList>
            <person name="Zhang Y."/>
            <person name="Wang D."/>
            <person name="Peng Z."/>
        </authorList>
    </citation>
    <scope>NUCLEOTIDE SEQUENCE</scope>
    <source>
        <strain evidence="15">SWU-2019-XX</strain>
        <tissue evidence="15">Muscle</tissue>
    </source>
</reference>
<dbReference type="Gene3D" id="1.20.1070.10">
    <property type="entry name" value="Rhodopsin 7-helix transmembrane proteins"/>
    <property type="match status" value="2"/>
</dbReference>
<keyword evidence="4 13" id="KW-0812">Transmembrane</keyword>
<keyword evidence="16" id="KW-1185">Reference proteome</keyword>
<evidence type="ECO:0000256" key="9">
    <source>
        <dbReference type="ARBA" id="ARBA00023157"/>
    </source>
</evidence>
<feature type="transmembrane region" description="Helical" evidence="13">
    <location>
        <begin position="213"/>
        <end position="232"/>
    </location>
</feature>
<dbReference type="SUPFAM" id="SSF81321">
    <property type="entry name" value="Family A G protein-coupled receptor-like"/>
    <property type="match status" value="2"/>
</dbReference>
<evidence type="ECO:0000256" key="5">
    <source>
        <dbReference type="ARBA" id="ARBA00022725"/>
    </source>
</evidence>
<dbReference type="Proteomes" id="UP000606274">
    <property type="component" value="Unassembled WGS sequence"/>
</dbReference>
<name>A0A8T0AY35_SILME</name>
<dbReference type="GO" id="GO:0004984">
    <property type="term" value="F:olfactory receptor activity"/>
    <property type="evidence" value="ECO:0007669"/>
    <property type="project" value="InterPro"/>
</dbReference>
<dbReference type="GO" id="GO:0005886">
    <property type="term" value="C:plasma membrane"/>
    <property type="evidence" value="ECO:0007669"/>
    <property type="project" value="UniProtKB-SubCell"/>
</dbReference>
<feature type="transmembrane region" description="Helical" evidence="13">
    <location>
        <begin position="461"/>
        <end position="488"/>
    </location>
</feature>
<feature type="transmembrane region" description="Helical" evidence="13">
    <location>
        <begin position="288"/>
        <end position="312"/>
    </location>
</feature>
<evidence type="ECO:0000256" key="1">
    <source>
        <dbReference type="ARBA" id="ARBA00004651"/>
    </source>
</evidence>
<feature type="domain" description="G-protein coupled receptors family 1 profile" evidence="14">
    <location>
        <begin position="305"/>
        <end position="554"/>
    </location>
</feature>
<dbReference type="FunFam" id="1.20.1070.10:FF:000024">
    <property type="entry name" value="Olfactory receptor"/>
    <property type="match status" value="2"/>
</dbReference>
<feature type="transmembrane region" description="Helical" evidence="13">
    <location>
        <begin position="110"/>
        <end position="131"/>
    </location>
</feature>
<evidence type="ECO:0000256" key="8">
    <source>
        <dbReference type="ARBA" id="ARBA00023136"/>
    </source>
</evidence>
<sequence>MIYVFIMVSNVGIVSMIAMEKALHKPMYFLFSNLPVSDALIATVVLPGLLKDIMTESDRYIGYAACVIQAFGVHSLSTSAHTILIIMAYDRYVAICNPLRYNDIMTNKMVAGLSVLAWVIATVPVACILGLTVRLSHCTSTISNPFCDNASLFKLSCENLLLNQIVGLLSSVMLWSTSISCIGVTYLKIAYVCWKNRNSALKSKAVKTCSTHLIVYLVLLGSGCTVIILHRFSDYGELRNLASVLFSVIPPSLNPVVYGLQTNEFRQGLEQIYQILRVEGLRLTRYSAYPVFVLLLLIYVFIMVSNVGIVSMIAMEKALHKPMYFLFSNLPVSDALNASVVLPGLLKDIMTESDRYIGYVACVIQAFGVHSLSTSAHTILIVMAYDRYVAICDPLQYHTIMTNQMVVKLSVIAWFSATLPVIVILGLTVKLSHCTSKIVNPYCDNPSLFKLSCEDLSLNQIVGLFMSAVFLIISLSFIGVTYLKIALVCLKNRNSTLKSKAVKTCSTHLIVYLVHFGCSCTVIILHRFSSHEELRNLASILIYVIPPSLNPVVYGLQTKEIRR</sequence>
<keyword evidence="5" id="KW-0552">Olfaction</keyword>
<dbReference type="PANTHER" id="PTHR26451:SF989">
    <property type="entry name" value="G-PROTEIN COUPLED RECEPTORS FAMILY 1 PROFILE DOMAIN-CONTAINING PROTEIN"/>
    <property type="match status" value="1"/>
</dbReference>
<proteinExistence type="predicted"/>
<evidence type="ECO:0000313" key="16">
    <source>
        <dbReference type="Proteomes" id="UP000606274"/>
    </source>
</evidence>
<evidence type="ECO:0000313" key="15">
    <source>
        <dbReference type="EMBL" id="KAF7697305.1"/>
    </source>
</evidence>
<dbReference type="GO" id="GO:0004930">
    <property type="term" value="F:G protein-coupled receptor activity"/>
    <property type="evidence" value="ECO:0007669"/>
    <property type="project" value="UniProtKB-KW"/>
</dbReference>
<dbReference type="InterPro" id="IPR052921">
    <property type="entry name" value="GPCR1_Superfamily_Member"/>
</dbReference>
<keyword evidence="6 13" id="KW-1133">Transmembrane helix</keyword>
<evidence type="ECO:0000256" key="12">
    <source>
        <dbReference type="ARBA" id="ARBA00023224"/>
    </source>
</evidence>
<comment type="caution">
    <text evidence="15">The sequence shown here is derived from an EMBL/GenBank/DDBJ whole genome shotgun (WGS) entry which is preliminary data.</text>
</comment>
<keyword evidence="12" id="KW-0807">Transducer</keyword>
<keyword evidence="11" id="KW-0325">Glycoprotein</keyword>
<keyword evidence="10" id="KW-0675">Receptor</keyword>
<dbReference type="EMBL" id="JABFDY010000015">
    <property type="protein sequence ID" value="KAF7697305.1"/>
    <property type="molecule type" value="Genomic_DNA"/>
</dbReference>
<dbReference type="InterPro" id="IPR000276">
    <property type="entry name" value="GPCR_Rhodpsn"/>
</dbReference>
<feature type="domain" description="G-protein coupled receptors family 1 profile" evidence="14">
    <location>
        <begin position="9"/>
        <end position="258"/>
    </location>
</feature>
<keyword evidence="2" id="KW-1003">Cell membrane</keyword>
<dbReference type="Pfam" id="PF13853">
    <property type="entry name" value="7tm_4"/>
    <property type="match status" value="2"/>
</dbReference>
<dbReference type="PROSITE" id="PS50262">
    <property type="entry name" value="G_PROTEIN_RECEP_F1_2"/>
    <property type="match status" value="2"/>
</dbReference>
<evidence type="ECO:0000256" key="10">
    <source>
        <dbReference type="ARBA" id="ARBA00023170"/>
    </source>
</evidence>
<feature type="transmembrane region" description="Helical" evidence="13">
    <location>
        <begin position="509"/>
        <end position="528"/>
    </location>
</feature>
<evidence type="ECO:0000259" key="14">
    <source>
        <dbReference type="PROSITE" id="PS50262"/>
    </source>
</evidence>
<evidence type="ECO:0000256" key="11">
    <source>
        <dbReference type="ARBA" id="ARBA00023180"/>
    </source>
</evidence>
<dbReference type="InterPro" id="IPR000725">
    <property type="entry name" value="Olfact_rcpt"/>
</dbReference>
<keyword evidence="7" id="KW-0297">G-protein coupled receptor</keyword>
<evidence type="ECO:0000256" key="7">
    <source>
        <dbReference type="ARBA" id="ARBA00023040"/>
    </source>
</evidence>
<dbReference type="PRINTS" id="PR00237">
    <property type="entry name" value="GPCRRHODOPSN"/>
</dbReference>
<feature type="transmembrane region" description="Helical" evidence="13">
    <location>
        <begin position="61"/>
        <end position="89"/>
    </location>
</feature>
<gene>
    <name evidence="15" type="ORF">HF521_005723</name>
</gene>
<evidence type="ECO:0000256" key="4">
    <source>
        <dbReference type="ARBA" id="ARBA00022692"/>
    </source>
</evidence>
<keyword evidence="3" id="KW-0716">Sensory transduction</keyword>
<comment type="subcellular location">
    <subcellularLocation>
        <location evidence="1">Cell membrane</location>
        <topology evidence="1">Multi-pass membrane protein</topology>
    </subcellularLocation>
</comment>
<organism evidence="15 16">
    <name type="scientific">Silurus meridionalis</name>
    <name type="common">Southern catfish</name>
    <name type="synonym">Silurus soldatovi meridionalis</name>
    <dbReference type="NCBI Taxonomy" id="175797"/>
    <lineage>
        <taxon>Eukaryota</taxon>
        <taxon>Metazoa</taxon>
        <taxon>Chordata</taxon>
        <taxon>Craniata</taxon>
        <taxon>Vertebrata</taxon>
        <taxon>Euteleostomi</taxon>
        <taxon>Actinopterygii</taxon>
        <taxon>Neopterygii</taxon>
        <taxon>Teleostei</taxon>
        <taxon>Ostariophysi</taxon>
        <taxon>Siluriformes</taxon>
        <taxon>Siluridae</taxon>
        <taxon>Silurus</taxon>
    </lineage>
</organism>
<dbReference type="PANTHER" id="PTHR26451">
    <property type="entry name" value="G_PROTEIN_RECEP_F1_2 DOMAIN-CONTAINING PROTEIN"/>
    <property type="match status" value="1"/>
</dbReference>
<feature type="transmembrane region" description="Helical" evidence="13">
    <location>
        <begin position="406"/>
        <end position="427"/>
    </location>
</feature>
<dbReference type="InterPro" id="IPR017452">
    <property type="entry name" value="GPCR_Rhodpsn_7TM"/>
</dbReference>
<keyword evidence="9" id="KW-1015">Disulfide bond</keyword>
<evidence type="ECO:0000256" key="13">
    <source>
        <dbReference type="SAM" id="Phobius"/>
    </source>
</evidence>
<evidence type="ECO:0000256" key="3">
    <source>
        <dbReference type="ARBA" id="ARBA00022606"/>
    </source>
</evidence>
<feature type="transmembrane region" description="Helical" evidence="13">
    <location>
        <begin position="172"/>
        <end position="192"/>
    </location>
</feature>
<dbReference type="GO" id="GO:0005549">
    <property type="term" value="F:odorant binding"/>
    <property type="evidence" value="ECO:0007669"/>
    <property type="project" value="TreeGrafter"/>
</dbReference>
<dbReference type="PRINTS" id="PR00245">
    <property type="entry name" value="OLFACTORYR"/>
</dbReference>
<accession>A0A8T0AY35</accession>